<reference evidence="2 3" key="1">
    <citation type="submission" date="2023-07" db="EMBL/GenBank/DDBJ databases">
        <title>Genomic Encyclopedia of Type Strains, Phase IV (KMG-IV): sequencing the most valuable type-strain genomes for metagenomic binning, comparative biology and taxonomic classification.</title>
        <authorList>
            <person name="Goeker M."/>
        </authorList>
    </citation>
    <scope>NUCLEOTIDE SEQUENCE [LARGE SCALE GENOMIC DNA]</scope>
    <source>
        <strain evidence="2 3">DSM 19092</strain>
    </source>
</reference>
<feature type="transmembrane region" description="Helical" evidence="1">
    <location>
        <begin position="124"/>
        <end position="144"/>
    </location>
</feature>
<evidence type="ECO:0000313" key="3">
    <source>
        <dbReference type="Proteomes" id="UP001225646"/>
    </source>
</evidence>
<organism evidence="2 3">
    <name type="scientific">Aeribacillus alveayuensis</name>
    <dbReference type="NCBI Taxonomy" id="279215"/>
    <lineage>
        <taxon>Bacteria</taxon>
        <taxon>Bacillati</taxon>
        <taxon>Bacillota</taxon>
        <taxon>Bacilli</taxon>
        <taxon>Bacillales</taxon>
        <taxon>Bacillaceae</taxon>
        <taxon>Aeribacillus</taxon>
    </lineage>
</organism>
<protein>
    <recommendedName>
        <fullName evidence="4">Yip1 domain-containing protein</fullName>
    </recommendedName>
</protein>
<evidence type="ECO:0008006" key="4">
    <source>
        <dbReference type="Google" id="ProtNLM"/>
    </source>
</evidence>
<sequence>MINWVKYNKFSSYILLVISFMMSLISIFLAIYISMGSEVKYIPIMLETDGAPAYAIFGIIVTLIILTVIAQLYFGAIITHFMAKFIFKIPIQFYLFFKIYLIFTIFLSLSIIWELIVFNDLPNVFFLVANPFLIVGLYILFILLQNFACVNWRKPLLFTIFCLFSFLTFTYLGG</sequence>
<comment type="caution">
    <text evidence="2">The sequence shown here is derived from an EMBL/GenBank/DDBJ whole genome shotgun (WGS) entry which is preliminary data.</text>
</comment>
<gene>
    <name evidence="2" type="ORF">J2S06_003153</name>
</gene>
<dbReference type="EMBL" id="JAUSTR010000037">
    <property type="protein sequence ID" value="MDQ0164009.1"/>
    <property type="molecule type" value="Genomic_DNA"/>
</dbReference>
<feature type="transmembrane region" description="Helical" evidence="1">
    <location>
        <begin position="95"/>
        <end position="118"/>
    </location>
</feature>
<keyword evidence="1" id="KW-1133">Transmembrane helix</keyword>
<evidence type="ECO:0000256" key="1">
    <source>
        <dbReference type="SAM" id="Phobius"/>
    </source>
</evidence>
<feature type="transmembrane region" description="Helical" evidence="1">
    <location>
        <begin position="156"/>
        <end position="173"/>
    </location>
</feature>
<name>A0ABT9VSQ2_9BACI</name>
<evidence type="ECO:0000313" key="2">
    <source>
        <dbReference type="EMBL" id="MDQ0164009.1"/>
    </source>
</evidence>
<feature type="transmembrane region" description="Helical" evidence="1">
    <location>
        <begin position="12"/>
        <end position="33"/>
    </location>
</feature>
<keyword evidence="1" id="KW-0812">Transmembrane</keyword>
<feature type="transmembrane region" description="Helical" evidence="1">
    <location>
        <begin position="53"/>
        <end position="74"/>
    </location>
</feature>
<keyword evidence="3" id="KW-1185">Reference proteome</keyword>
<dbReference type="Proteomes" id="UP001225646">
    <property type="component" value="Unassembled WGS sequence"/>
</dbReference>
<accession>A0ABT9VSQ2</accession>
<proteinExistence type="predicted"/>
<keyword evidence="1" id="KW-0472">Membrane</keyword>